<reference evidence="3 4" key="1">
    <citation type="submission" date="2021-08" db="EMBL/GenBank/DDBJ databases">
        <title>Caldovatus sediminis gen. nov., sp. nov., a moderately thermophilic bacterium isolated from a hot spring.</title>
        <authorList>
            <person name="Hu C.-J."/>
            <person name="Li W.-J."/>
            <person name="Xian W.-D."/>
        </authorList>
    </citation>
    <scope>NUCLEOTIDE SEQUENCE [LARGE SCALE GENOMIC DNA]</scope>
    <source>
        <strain evidence="3 4">SYSU G05006</strain>
    </source>
</reference>
<evidence type="ECO:0000313" key="4">
    <source>
        <dbReference type="Proteomes" id="UP001519924"/>
    </source>
</evidence>
<evidence type="ECO:0000256" key="1">
    <source>
        <dbReference type="SAM" id="MobiDB-lite"/>
    </source>
</evidence>
<keyword evidence="4" id="KW-1185">Reference proteome</keyword>
<name>A0ABS7EZY5_9PROT</name>
<protein>
    <submittedName>
        <fullName evidence="3">Uncharacterized protein</fullName>
    </submittedName>
</protein>
<dbReference type="EMBL" id="JAHZUY010000008">
    <property type="protein sequence ID" value="MBW8268916.1"/>
    <property type="molecule type" value="Genomic_DNA"/>
</dbReference>
<sequence>MRRLAAARGRAAAVLPSLLLLATAAGCALPPPPPSAVLPPDAVQGAGDPTRAAILHAADAFSSPARLAGRPEEAARAVAEVEHLAVELSTGPRWVGLSPLAGLRLQEARAELRGVLGIPPDAPPQAVIDQLYAASRALRAGDPARAAAALSPAVFPAGGSATLARLAALPPLPRTASATAFAYQEMVRSDSERRFGPARSVPERTPR</sequence>
<evidence type="ECO:0000256" key="2">
    <source>
        <dbReference type="SAM" id="SignalP"/>
    </source>
</evidence>
<feature type="chain" id="PRO_5046937988" evidence="2">
    <location>
        <begin position="28"/>
        <end position="207"/>
    </location>
</feature>
<organism evidence="3 4">
    <name type="scientific">Caldovatus aquaticus</name>
    <dbReference type="NCBI Taxonomy" id="2865671"/>
    <lineage>
        <taxon>Bacteria</taxon>
        <taxon>Pseudomonadati</taxon>
        <taxon>Pseudomonadota</taxon>
        <taxon>Alphaproteobacteria</taxon>
        <taxon>Acetobacterales</taxon>
        <taxon>Roseomonadaceae</taxon>
        <taxon>Caldovatus</taxon>
    </lineage>
</organism>
<proteinExistence type="predicted"/>
<dbReference type="RefSeq" id="WP_220116470.1">
    <property type="nucleotide sequence ID" value="NZ_JAHZUY010000008.1"/>
</dbReference>
<accession>A0ABS7EZY5</accession>
<dbReference type="PROSITE" id="PS51257">
    <property type="entry name" value="PROKAR_LIPOPROTEIN"/>
    <property type="match status" value="1"/>
</dbReference>
<evidence type="ECO:0000313" key="3">
    <source>
        <dbReference type="EMBL" id="MBW8268916.1"/>
    </source>
</evidence>
<gene>
    <name evidence="3" type="ORF">K1J50_05395</name>
</gene>
<comment type="caution">
    <text evidence="3">The sequence shown here is derived from an EMBL/GenBank/DDBJ whole genome shotgun (WGS) entry which is preliminary data.</text>
</comment>
<feature type="signal peptide" evidence="2">
    <location>
        <begin position="1"/>
        <end position="27"/>
    </location>
</feature>
<keyword evidence="2" id="KW-0732">Signal</keyword>
<dbReference type="Proteomes" id="UP001519924">
    <property type="component" value="Unassembled WGS sequence"/>
</dbReference>
<feature type="region of interest" description="Disordered" evidence="1">
    <location>
        <begin position="187"/>
        <end position="207"/>
    </location>
</feature>